<evidence type="ECO:0000313" key="3">
    <source>
        <dbReference type="Proteomes" id="UP000268162"/>
    </source>
</evidence>
<feature type="compositionally biased region" description="Acidic residues" evidence="1">
    <location>
        <begin position="422"/>
        <end position="439"/>
    </location>
</feature>
<keyword evidence="3" id="KW-1185">Reference proteome</keyword>
<feature type="compositionally biased region" description="Acidic residues" evidence="1">
    <location>
        <begin position="495"/>
        <end position="508"/>
    </location>
</feature>
<dbReference type="EMBL" id="ML002224">
    <property type="protein sequence ID" value="RKP40136.1"/>
    <property type="molecule type" value="Genomic_DNA"/>
</dbReference>
<evidence type="ECO:0000313" key="2">
    <source>
        <dbReference type="EMBL" id="RKP40136.1"/>
    </source>
</evidence>
<evidence type="ECO:0000256" key="1">
    <source>
        <dbReference type="SAM" id="MobiDB-lite"/>
    </source>
</evidence>
<dbReference type="STRING" id="215637.A0A4Q0A1Y2"/>
<evidence type="ECO:0008006" key="4">
    <source>
        <dbReference type="Google" id="ProtNLM"/>
    </source>
</evidence>
<feature type="compositionally biased region" description="Basic and acidic residues" evidence="1">
    <location>
        <begin position="408"/>
        <end position="421"/>
    </location>
</feature>
<dbReference type="Proteomes" id="UP000268162">
    <property type="component" value="Unassembled WGS sequence"/>
</dbReference>
<reference evidence="3" key="1">
    <citation type="journal article" date="2018" name="Nat. Microbiol.">
        <title>Leveraging single-cell genomics to expand the fungal tree of life.</title>
        <authorList>
            <person name="Ahrendt S.R."/>
            <person name="Quandt C.A."/>
            <person name="Ciobanu D."/>
            <person name="Clum A."/>
            <person name="Salamov A."/>
            <person name="Andreopoulos B."/>
            <person name="Cheng J.F."/>
            <person name="Woyke T."/>
            <person name="Pelin A."/>
            <person name="Henrissat B."/>
            <person name="Reynolds N.K."/>
            <person name="Benny G.L."/>
            <person name="Smith M.E."/>
            <person name="James T.Y."/>
            <person name="Grigoriev I.V."/>
        </authorList>
    </citation>
    <scope>NUCLEOTIDE SEQUENCE [LARGE SCALE GENOMIC DNA]</scope>
    <source>
        <strain evidence="3">RSA 468</strain>
    </source>
</reference>
<feature type="compositionally biased region" description="Basic and acidic residues" evidence="1">
    <location>
        <begin position="338"/>
        <end position="399"/>
    </location>
</feature>
<name>A0A4Q0A1Y2_9FUNG</name>
<protein>
    <recommendedName>
        <fullName evidence="4">HDAg domain-containing protein</fullName>
    </recommendedName>
</protein>
<dbReference type="AlphaFoldDB" id="A0A4Q0A1Y2"/>
<organism evidence="2 3">
    <name type="scientific">Dimargaris cristalligena</name>
    <dbReference type="NCBI Taxonomy" id="215637"/>
    <lineage>
        <taxon>Eukaryota</taxon>
        <taxon>Fungi</taxon>
        <taxon>Fungi incertae sedis</taxon>
        <taxon>Zoopagomycota</taxon>
        <taxon>Kickxellomycotina</taxon>
        <taxon>Dimargaritomycetes</taxon>
        <taxon>Dimargaritales</taxon>
        <taxon>Dimargaritaceae</taxon>
        <taxon>Dimargaris</taxon>
    </lineage>
</organism>
<accession>A0A4Q0A1Y2</accession>
<gene>
    <name evidence="2" type="ORF">BJ085DRAFT_37079</name>
</gene>
<proteinExistence type="predicted"/>
<feature type="compositionally biased region" description="Basic residues" evidence="1">
    <location>
        <begin position="480"/>
        <end position="490"/>
    </location>
</feature>
<feature type="region of interest" description="Disordered" evidence="1">
    <location>
        <begin position="338"/>
        <end position="553"/>
    </location>
</feature>
<sequence length="664" mass="73667">MSGEQKVKLVQDWLTQIHNNHPHFRASAILASEMTLDNFPYIMALWSSLDSGIKLNLLFSAAIVRKGMLPTLLPFLEQGNFNVPWGEEWWDHIGNTTAQLHMLAVAITDKDSWVSTIARVLQPYPSRGTINLATPELTQLNQSAMETLREAQINIAPKDYALLNSPVRERICPRFTSIDILQTNRAVFQVQPKAQIAHTDRLDALRQAAKDAINGAKSGLMFTKTQPPAGMGGVGSRPGAIVSPTHPSKPVIGGLSRQMPPSAGVRPGMPGSNPAISSLFVNRKKPATGAASFLRPSAPKPANTAINRVIPAGVTSRPQKQSRVKMLDIDEAQSINKQQEETKIRTKENEIAERENKRLQAKKEAEERKIQEQERKKELQRERLEKRAQRQKQKEEEVAIKAVKRQTRKEQREAAAKRKADEESDDDGDNVDSDGDGDIDTGVTNKSKFPRNSRKESTSDDIESGEDRGVEVNESPSGPTKRRRLVRRVSRIPDSDADDLPDYEDNEGDKDIQVTAKPKPTRSAPTAKTVDDDGDEEDDDDDDGPNQGDMKVDTSAAANQPTTASLPNNDLSDVPPQLHDLVGTIFRHSNVLNPVDRRVIIDFLSGNQDRQAPNIDDSGVYRAAVHQQIVADPATGAQMIEHIDFEIDYNTGHWRQMKRRSQAA</sequence>
<feature type="compositionally biased region" description="Acidic residues" evidence="1">
    <location>
        <begin position="532"/>
        <end position="544"/>
    </location>
</feature>